<keyword evidence="3" id="KW-1185">Reference proteome</keyword>
<dbReference type="InterPro" id="IPR008326">
    <property type="entry name" value="PdhI-like"/>
</dbReference>
<gene>
    <name evidence="2" type="ORF">WMO63_13830</name>
</gene>
<name>A0ABV1F048_9BACI</name>
<dbReference type="SUPFAM" id="SSF89360">
    <property type="entry name" value="HesB-like domain"/>
    <property type="match status" value="1"/>
</dbReference>
<dbReference type="EMBL" id="JBBMFN010000033">
    <property type="protein sequence ID" value="MEQ2466739.1"/>
    <property type="molecule type" value="Genomic_DNA"/>
</dbReference>
<dbReference type="InterPro" id="IPR035903">
    <property type="entry name" value="HesB-like_dom_sf"/>
</dbReference>
<dbReference type="Proteomes" id="UP001465426">
    <property type="component" value="Unassembled WGS sequence"/>
</dbReference>
<comment type="similarity">
    <text evidence="1">Belongs to the HesB/IscA family.</text>
</comment>
<dbReference type="PIRSF" id="PIRSF034852">
    <property type="entry name" value="UCP034852"/>
    <property type="match status" value="1"/>
</dbReference>
<evidence type="ECO:0000313" key="2">
    <source>
        <dbReference type="EMBL" id="MEQ2466739.1"/>
    </source>
</evidence>
<dbReference type="RefSeq" id="WP_031537757.1">
    <property type="nucleotide sequence ID" value="NZ_JBBMFN010000033.1"/>
</dbReference>
<evidence type="ECO:0000313" key="3">
    <source>
        <dbReference type="Proteomes" id="UP001465426"/>
    </source>
</evidence>
<organism evidence="2 3">
    <name type="scientific">Niallia hominis</name>
    <dbReference type="NCBI Taxonomy" id="3133173"/>
    <lineage>
        <taxon>Bacteria</taxon>
        <taxon>Bacillati</taxon>
        <taxon>Bacillota</taxon>
        <taxon>Bacilli</taxon>
        <taxon>Bacillales</taxon>
        <taxon>Bacillaceae</taxon>
        <taxon>Niallia</taxon>
    </lineage>
</organism>
<proteinExistence type="inferred from homology"/>
<sequence length="101" mass="11629">MNIHISKAALTWFKEEVGLDTGSYVRFYPMIYGNSPVQENFSLGFSIEAPVDAIASSEAEGIHFYVEETDVWYFNGHDLYVEFNEAMDEVEYQYKLPKIKG</sequence>
<evidence type="ECO:0000256" key="1">
    <source>
        <dbReference type="ARBA" id="ARBA00006718"/>
    </source>
</evidence>
<protein>
    <submittedName>
        <fullName evidence="2">HesB/YadR/YfhF family protein</fullName>
    </submittedName>
</protein>
<comment type="caution">
    <text evidence="2">The sequence shown here is derived from an EMBL/GenBank/DDBJ whole genome shotgun (WGS) entry which is preliminary data.</text>
</comment>
<accession>A0ABV1F048</accession>
<reference evidence="2 3" key="1">
    <citation type="submission" date="2024-03" db="EMBL/GenBank/DDBJ databases">
        <title>Human intestinal bacterial collection.</title>
        <authorList>
            <person name="Pauvert C."/>
            <person name="Hitch T.C.A."/>
            <person name="Clavel T."/>
        </authorList>
    </citation>
    <scope>NUCLEOTIDE SEQUENCE [LARGE SCALE GENOMIC DNA]</scope>
    <source>
        <strain evidence="2 3">CLA-SR-H024</strain>
    </source>
</reference>